<dbReference type="EMBL" id="JQJD01000003">
    <property type="protein sequence ID" value="KGN83041.1"/>
    <property type="molecule type" value="Genomic_DNA"/>
</dbReference>
<dbReference type="PANTHER" id="PTHR42811">
    <property type="entry name" value="SERINE ACETYLTRANSFERASE"/>
    <property type="match status" value="1"/>
</dbReference>
<keyword evidence="4" id="KW-0472">Membrane</keyword>
<dbReference type="InterPro" id="IPR001451">
    <property type="entry name" value="Hexapep"/>
</dbReference>
<dbReference type="OrthoDB" id="9814490at2"/>
<dbReference type="Gene3D" id="2.160.10.10">
    <property type="entry name" value="Hexapeptide repeat proteins"/>
    <property type="match status" value="1"/>
</dbReference>
<organism evidence="5 6">
    <name type="scientific">Porphyromonas cangingivalis</name>
    <dbReference type="NCBI Taxonomy" id="36874"/>
    <lineage>
        <taxon>Bacteria</taxon>
        <taxon>Pseudomonadati</taxon>
        <taxon>Bacteroidota</taxon>
        <taxon>Bacteroidia</taxon>
        <taxon>Bacteroidales</taxon>
        <taxon>Porphyromonadaceae</taxon>
        <taxon>Porphyromonas</taxon>
    </lineage>
</organism>
<feature type="transmembrane region" description="Helical" evidence="4">
    <location>
        <begin position="15"/>
        <end position="34"/>
    </location>
</feature>
<protein>
    <submittedName>
        <fullName evidence="5">Serine acetyltransferase</fullName>
    </submittedName>
</protein>
<evidence type="ECO:0000256" key="4">
    <source>
        <dbReference type="SAM" id="Phobius"/>
    </source>
</evidence>
<dbReference type="InterPro" id="IPR011004">
    <property type="entry name" value="Trimer_LpxA-like_sf"/>
</dbReference>
<dbReference type="CDD" id="cd03354">
    <property type="entry name" value="LbH_SAT"/>
    <property type="match status" value="1"/>
</dbReference>
<name>A0A0A2EVW5_PORCN</name>
<evidence type="ECO:0000256" key="1">
    <source>
        <dbReference type="ARBA" id="ARBA00007274"/>
    </source>
</evidence>
<dbReference type="InterPro" id="IPR005881">
    <property type="entry name" value="Ser_O-AcTrfase"/>
</dbReference>
<sequence length="147" mass="15810">MFNAIYLYRLSHWLYRYHIPILPKLITLLIFLIYNSKIPAQAKIGKGSMFDYGGIGVVIHQDAVIGQDCYIGHVVTIGGGNSKYPGCPVIGDNVTINRGSIVFGGITIGNNVVIGANAVVNFPCPDNAVVVGNPGRIVRIRQTPSDG</sequence>
<keyword evidence="6" id="KW-1185">Reference proteome</keyword>
<reference evidence="5 6" key="1">
    <citation type="submission" date="2014-08" db="EMBL/GenBank/DDBJ databases">
        <title>Porphyromonas cangingivalis strain:COT-109_OH1386 Genome sequencing.</title>
        <authorList>
            <person name="Wallis C."/>
            <person name="Deusch O."/>
            <person name="O'Flynn C."/>
            <person name="Davis I."/>
            <person name="Jospin G."/>
            <person name="Darling A.E."/>
            <person name="Coil D.A."/>
            <person name="Alexiev A."/>
            <person name="Horsfall A."/>
            <person name="Kirkwood N."/>
            <person name="Harris S."/>
            <person name="Eisen J.A."/>
        </authorList>
    </citation>
    <scope>NUCLEOTIDE SEQUENCE [LARGE SCALE GENOMIC DNA]</scope>
    <source>
        <strain evidence="6">COT-109 OH1386</strain>
    </source>
</reference>
<keyword evidence="2 5" id="KW-0808">Transferase</keyword>
<dbReference type="GO" id="GO:0006535">
    <property type="term" value="P:cysteine biosynthetic process from serine"/>
    <property type="evidence" value="ECO:0007669"/>
    <property type="project" value="InterPro"/>
</dbReference>
<evidence type="ECO:0000313" key="5">
    <source>
        <dbReference type="EMBL" id="KGN83041.1"/>
    </source>
</evidence>
<gene>
    <name evidence="5" type="ORF">HQ35_01075</name>
</gene>
<dbReference type="Pfam" id="PF00132">
    <property type="entry name" value="Hexapep"/>
    <property type="match status" value="1"/>
</dbReference>
<dbReference type="AlphaFoldDB" id="A0A0A2EVW5"/>
<dbReference type="GO" id="GO:0005737">
    <property type="term" value="C:cytoplasm"/>
    <property type="evidence" value="ECO:0007669"/>
    <property type="project" value="InterPro"/>
</dbReference>
<dbReference type="RefSeq" id="WP_036850170.1">
    <property type="nucleotide sequence ID" value="NZ_JQJD01000003.1"/>
</dbReference>
<evidence type="ECO:0000313" key="6">
    <source>
        <dbReference type="Proteomes" id="UP000030125"/>
    </source>
</evidence>
<dbReference type="PIRSF" id="PIRSF000441">
    <property type="entry name" value="CysE"/>
    <property type="match status" value="1"/>
</dbReference>
<evidence type="ECO:0000256" key="3">
    <source>
        <dbReference type="ARBA" id="ARBA00023315"/>
    </source>
</evidence>
<dbReference type="InterPro" id="IPR045304">
    <property type="entry name" value="LbH_SAT"/>
</dbReference>
<keyword evidence="3" id="KW-0012">Acyltransferase</keyword>
<dbReference type="SUPFAM" id="SSF51161">
    <property type="entry name" value="Trimeric LpxA-like enzymes"/>
    <property type="match status" value="1"/>
</dbReference>
<dbReference type="Proteomes" id="UP000030125">
    <property type="component" value="Unassembled WGS sequence"/>
</dbReference>
<dbReference type="eggNOG" id="COG1045">
    <property type="taxonomic scope" value="Bacteria"/>
</dbReference>
<comment type="similarity">
    <text evidence="1">Belongs to the transferase hexapeptide repeat family.</text>
</comment>
<dbReference type="GO" id="GO:0009001">
    <property type="term" value="F:serine O-acetyltransferase activity"/>
    <property type="evidence" value="ECO:0007669"/>
    <property type="project" value="InterPro"/>
</dbReference>
<dbReference type="STRING" id="36874.HQ34_09525"/>
<comment type="caution">
    <text evidence="5">The sequence shown here is derived from an EMBL/GenBank/DDBJ whole genome shotgun (WGS) entry which is preliminary data.</text>
</comment>
<evidence type="ECO:0000256" key="2">
    <source>
        <dbReference type="ARBA" id="ARBA00022679"/>
    </source>
</evidence>
<keyword evidence="4" id="KW-1133">Transmembrane helix</keyword>
<accession>A0A0A2EVW5</accession>
<keyword evidence="4" id="KW-0812">Transmembrane</keyword>
<proteinExistence type="inferred from homology"/>